<keyword evidence="6" id="KW-1133">Transmembrane helix</keyword>
<dbReference type="GO" id="GO:0005886">
    <property type="term" value="C:plasma membrane"/>
    <property type="evidence" value="ECO:0007669"/>
    <property type="project" value="UniProtKB-ARBA"/>
</dbReference>
<keyword evidence="4 11" id="KW-0732">Signal</keyword>
<comment type="similarity">
    <text evidence="2">Belongs to the type I cytokine receptor family. Type 2 subfamily.</text>
</comment>
<keyword evidence="8" id="KW-0675">Receptor</keyword>
<evidence type="ECO:0000256" key="11">
    <source>
        <dbReference type="SAM" id="SignalP"/>
    </source>
</evidence>
<dbReference type="Proteomes" id="UP000261540">
    <property type="component" value="Unplaced"/>
</dbReference>
<evidence type="ECO:0000256" key="7">
    <source>
        <dbReference type="ARBA" id="ARBA00023136"/>
    </source>
</evidence>
<dbReference type="OrthoDB" id="9897281at2759"/>
<dbReference type="CDD" id="cd00063">
    <property type="entry name" value="FN3"/>
    <property type="match status" value="2"/>
</dbReference>
<keyword evidence="5" id="KW-0677">Repeat</keyword>
<dbReference type="InterPro" id="IPR052672">
    <property type="entry name" value="Type1_Cytokine_Rcpt_Type2"/>
</dbReference>
<evidence type="ECO:0000256" key="1">
    <source>
        <dbReference type="ARBA" id="ARBA00004479"/>
    </source>
</evidence>
<dbReference type="PROSITE" id="PS50853">
    <property type="entry name" value="FN3"/>
    <property type="match status" value="3"/>
</dbReference>
<evidence type="ECO:0000259" key="12">
    <source>
        <dbReference type="PROSITE" id="PS50853"/>
    </source>
</evidence>
<name>A0A3B3T265_9TELE</name>
<dbReference type="Pfam" id="PF00041">
    <property type="entry name" value="fn3"/>
    <property type="match status" value="1"/>
</dbReference>
<evidence type="ECO:0000256" key="2">
    <source>
        <dbReference type="ARBA" id="ARBA00008921"/>
    </source>
</evidence>
<feature type="region of interest" description="Disordered" evidence="10">
    <location>
        <begin position="812"/>
        <end position="850"/>
    </location>
</feature>
<dbReference type="CTD" id="149233"/>
<dbReference type="InterPro" id="IPR003961">
    <property type="entry name" value="FN3_dom"/>
</dbReference>
<evidence type="ECO:0000256" key="3">
    <source>
        <dbReference type="ARBA" id="ARBA00022692"/>
    </source>
</evidence>
<evidence type="ECO:0000256" key="5">
    <source>
        <dbReference type="ARBA" id="ARBA00022737"/>
    </source>
</evidence>
<feature type="domain" description="Fibronectin type-III" evidence="12">
    <location>
        <begin position="507"/>
        <end position="603"/>
    </location>
</feature>
<dbReference type="Ensembl" id="ENSPKIT00000017419.1">
    <property type="protein sequence ID" value="ENSPKIP00000036472.1"/>
    <property type="gene ID" value="ENSPKIG00000015010.1"/>
</dbReference>
<feature type="chain" id="PRO_5044589402" evidence="11">
    <location>
        <begin position="24"/>
        <end position="850"/>
    </location>
</feature>
<dbReference type="STRING" id="1676925.ENSPKIP00000036436"/>
<proteinExistence type="inferred from homology"/>
<evidence type="ECO:0000256" key="9">
    <source>
        <dbReference type="ARBA" id="ARBA00023180"/>
    </source>
</evidence>
<evidence type="ECO:0000313" key="14">
    <source>
        <dbReference type="Proteomes" id="UP000261540"/>
    </source>
</evidence>
<keyword evidence="7" id="KW-0472">Membrane</keyword>
<accession>A0A3B3T265</accession>
<reference evidence="13" key="1">
    <citation type="submission" date="2025-05" db="UniProtKB">
        <authorList>
            <consortium name="Ensembl"/>
        </authorList>
    </citation>
    <scope>IDENTIFICATION</scope>
</reference>
<feature type="domain" description="Fibronectin type-III" evidence="12">
    <location>
        <begin position="415"/>
        <end position="506"/>
    </location>
</feature>
<feature type="domain" description="Fibronectin type-III" evidence="12">
    <location>
        <begin position="218"/>
        <end position="314"/>
    </location>
</feature>
<evidence type="ECO:0000313" key="13">
    <source>
        <dbReference type="Ensembl" id="ENSPKIP00000036436.1"/>
    </source>
</evidence>
<dbReference type="PANTHER" id="PTHR48423:SF2">
    <property type="entry name" value="INTERLEUKIN-12 RECEPTOR SUBUNIT BETA-2"/>
    <property type="match status" value="1"/>
</dbReference>
<keyword evidence="9" id="KW-0325">Glycoprotein</keyword>
<dbReference type="Gene3D" id="2.60.40.10">
    <property type="entry name" value="Immunoglobulins"/>
    <property type="match status" value="5"/>
</dbReference>
<evidence type="ECO:0000256" key="10">
    <source>
        <dbReference type="SAM" id="MobiDB-lite"/>
    </source>
</evidence>
<evidence type="ECO:0000256" key="6">
    <source>
        <dbReference type="ARBA" id="ARBA00022989"/>
    </source>
</evidence>
<dbReference type="KEGG" id="pki:111834793"/>
<dbReference type="GeneTree" id="ENSGT00940000159829"/>
<comment type="subcellular location">
    <subcellularLocation>
        <location evidence="1">Membrane</location>
        <topology evidence="1">Single-pass type I membrane protein</topology>
    </subcellularLocation>
</comment>
<dbReference type="SUPFAM" id="SSF49265">
    <property type="entry name" value="Fibronectin type III"/>
    <property type="match status" value="3"/>
</dbReference>
<feature type="signal peptide" evidence="11">
    <location>
        <begin position="1"/>
        <end position="23"/>
    </location>
</feature>
<dbReference type="SMART" id="SM00060">
    <property type="entry name" value="FN3"/>
    <property type="match status" value="3"/>
</dbReference>
<dbReference type="Ensembl" id="ENSPKIT00000017383.1">
    <property type="protein sequence ID" value="ENSPKIP00000036436.1"/>
    <property type="gene ID" value="ENSPKIG00000015010.1"/>
</dbReference>
<evidence type="ECO:0000256" key="4">
    <source>
        <dbReference type="ARBA" id="ARBA00022729"/>
    </source>
</evidence>
<keyword evidence="14" id="KW-1185">Reference proteome</keyword>
<dbReference type="PANTHER" id="PTHR48423">
    <property type="entry name" value="INTERLEUKIN-27 RECEPTOR SUBUNIT ALPHA"/>
    <property type="match status" value="1"/>
</dbReference>
<protein>
    <submittedName>
        <fullName evidence="13">Interleukin-12 receptor subunit beta-2-like</fullName>
    </submittedName>
</protein>
<sequence length="850" mass="94583">MDFFRKPLALIFIYMFDLKMGCAISIVCEGVLEMDAGPVVPMGSDLRVLCRAPKRHCGRPFSIYLNGKAQEPLRMLNCSTVWLNLTNINTPKLELICKTSQHKSEWVICGQNLQSGYAPDKPTKFRCFAPRDSEQVECFWERGKETHLPTNFSVTFADKNGTNIFLDWNYNTTSLKVPWSVFDANVECVVNVKAQNALGEAVSDMFLLSTKDVEIPNTPKIISILFKNDSMLATLTWQSAESEVLKPKVRIKSPRNGSDFGQEHECSEQGRGVLLLQGLQPLTCYEFQLQVCTLEGILKCSLWSPPVSTTSPGRAPKRKLDVWRIFGGSEGNGLRNVTVLWKPLSTEDYSGAILGYEVTYEHTYGGMEVVSCAANVTCRTLQLPRSMKVLHISAITSSGNSAPAGITLTHPGLPSPRVMRLDPVGEDRMFLMWEVYISWNSSLVCYVVQWQSSSVDVQWKRIPPENNFTYIEGLKPGIQFNVSLYAVALHGSSDPATTQAYSKEEVPLSGPKVSIQTSEETRILIRWEALELGQRRGFITSYNLHMRKCDTGKRLQNVTLAAPESGQMWLDTATTSFSLHVSASNSAGEGPEGEGVNCWFPPSPEAQIGDDPGVKISIAVSIPALIVLGLMYWNCARIKKTCISLAPQWLFATFPRVENSSVTMLLQERERSDSSFTWQSIYRDPPLTSVEEMPAVEDPTPDEGAVRTNPLLEEDSGYKPQISPLAPEEFLDEEDSLSQEGAACGLEGSEFLRRWPWDVDPDKCGPGPGTCIRPIYKLQVNRAQRDREEGYQDQTLLPDDLVSCLIGLSLEPGQDPMYVSQKDLRSHNSASSSRPDSERPGKSGQILHQD</sequence>
<dbReference type="InterPro" id="IPR013783">
    <property type="entry name" value="Ig-like_fold"/>
</dbReference>
<keyword evidence="3" id="KW-0812">Transmembrane</keyword>
<organism evidence="13 14">
    <name type="scientific">Paramormyrops kingsleyae</name>
    <dbReference type="NCBI Taxonomy" id="1676925"/>
    <lineage>
        <taxon>Eukaryota</taxon>
        <taxon>Metazoa</taxon>
        <taxon>Chordata</taxon>
        <taxon>Craniata</taxon>
        <taxon>Vertebrata</taxon>
        <taxon>Euteleostomi</taxon>
        <taxon>Actinopterygii</taxon>
        <taxon>Neopterygii</taxon>
        <taxon>Teleostei</taxon>
        <taxon>Osteoglossocephala</taxon>
        <taxon>Osteoglossomorpha</taxon>
        <taxon>Osteoglossiformes</taxon>
        <taxon>Mormyridae</taxon>
        <taxon>Paramormyrops</taxon>
    </lineage>
</organism>
<evidence type="ECO:0000256" key="8">
    <source>
        <dbReference type="ARBA" id="ARBA00023170"/>
    </source>
</evidence>
<dbReference type="AlphaFoldDB" id="A0A3B3T265"/>
<dbReference type="InterPro" id="IPR036116">
    <property type="entry name" value="FN3_sf"/>
</dbReference>